<organism evidence="2 3">
    <name type="scientific">Microvirga flocculans</name>
    <dbReference type="NCBI Taxonomy" id="217168"/>
    <lineage>
        <taxon>Bacteria</taxon>
        <taxon>Pseudomonadati</taxon>
        <taxon>Pseudomonadota</taxon>
        <taxon>Alphaproteobacteria</taxon>
        <taxon>Hyphomicrobiales</taxon>
        <taxon>Methylobacteriaceae</taxon>
        <taxon>Microvirga</taxon>
    </lineage>
</organism>
<sequence length="106" mass="12427">MAVYVDDVKIPYRGMIMCHMFADTREELHAMADKIGVRRKWFQCPPKARWEHYDICRTKRAAAIRHGAIATDRYGASEFLSRKKRDQKMLDRLAHVRAPKAEPLLL</sequence>
<dbReference type="InterPro" id="IPR025109">
    <property type="entry name" value="DUF4031"/>
</dbReference>
<evidence type="ECO:0000259" key="1">
    <source>
        <dbReference type="Pfam" id="PF13223"/>
    </source>
</evidence>
<dbReference type="Pfam" id="PF13223">
    <property type="entry name" value="DUF4031"/>
    <property type="match status" value="1"/>
</dbReference>
<dbReference type="EMBL" id="JACIDC010000018">
    <property type="protein sequence ID" value="MBB4042053.1"/>
    <property type="molecule type" value="Genomic_DNA"/>
</dbReference>
<evidence type="ECO:0000313" key="3">
    <source>
        <dbReference type="Proteomes" id="UP000519439"/>
    </source>
</evidence>
<evidence type="ECO:0000313" key="2">
    <source>
        <dbReference type="EMBL" id="MBB4042053.1"/>
    </source>
</evidence>
<name>A0A7W6IIG3_9HYPH</name>
<reference evidence="2 3" key="1">
    <citation type="submission" date="2020-08" db="EMBL/GenBank/DDBJ databases">
        <title>Genomic Encyclopedia of Type Strains, Phase IV (KMG-IV): sequencing the most valuable type-strain genomes for metagenomic binning, comparative biology and taxonomic classification.</title>
        <authorList>
            <person name="Goeker M."/>
        </authorList>
    </citation>
    <scope>NUCLEOTIDE SEQUENCE [LARGE SCALE GENOMIC DNA]</scope>
    <source>
        <strain evidence="2 3">DSM 15743</strain>
    </source>
</reference>
<dbReference type="Proteomes" id="UP000519439">
    <property type="component" value="Unassembled WGS sequence"/>
</dbReference>
<dbReference type="AlphaFoldDB" id="A0A7W6IIG3"/>
<protein>
    <recommendedName>
        <fullName evidence="1">DUF4031 domain-containing protein</fullName>
    </recommendedName>
</protein>
<gene>
    <name evidence="2" type="ORF">GGR34_003738</name>
</gene>
<comment type="caution">
    <text evidence="2">The sequence shown here is derived from an EMBL/GenBank/DDBJ whole genome shotgun (WGS) entry which is preliminary data.</text>
</comment>
<dbReference type="RefSeq" id="WP_051435227.1">
    <property type="nucleotide sequence ID" value="NZ_JACIDC010000018.1"/>
</dbReference>
<keyword evidence="3" id="KW-1185">Reference proteome</keyword>
<accession>A0A7W6IIG3</accession>
<feature type="domain" description="DUF4031" evidence="1">
    <location>
        <begin position="3"/>
        <end position="81"/>
    </location>
</feature>
<proteinExistence type="predicted"/>